<dbReference type="Proteomes" id="UP000652567">
    <property type="component" value="Unassembled WGS sequence"/>
</dbReference>
<dbReference type="Gene3D" id="1.10.1220.10">
    <property type="entry name" value="Met repressor-like"/>
    <property type="match status" value="1"/>
</dbReference>
<dbReference type="RefSeq" id="WP_193908657.1">
    <property type="nucleotide sequence ID" value="NZ_PRDL01000001.1"/>
</dbReference>
<reference evidence="1" key="1">
    <citation type="submission" date="2018-07" db="EMBL/GenBank/DDBJ databases">
        <title>Genome assembly of strain Ka43.</title>
        <authorList>
            <person name="Kukolya J."/>
            <person name="Nagy I."/>
            <person name="Horvath B."/>
            <person name="Toth A."/>
        </authorList>
    </citation>
    <scope>NUCLEOTIDE SEQUENCE</scope>
    <source>
        <strain evidence="1">KB43</strain>
    </source>
</reference>
<name>A0A928YVH3_9GAMM</name>
<dbReference type="AlphaFoldDB" id="A0A928YVH3"/>
<dbReference type="EMBL" id="PRDL01000001">
    <property type="protein sequence ID" value="MBE8717073.1"/>
    <property type="molecule type" value="Genomic_DNA"/>
</dbReference>
<gene>
    <name evidence="1" type="ORF">C4F51_07685</name>
</gene>
<keyword evidence="2" id="KW-1185">Reference proteome</keyword>
<dbReference type="SUPFAM" id="SSF47598">
    <property type="entry name" value="Ribbon-helix-helix"/>
    <property type="match status" value="1"/>
</dbReference>
<accession>A0A928YVH3</accession>
<sequence>MARKTATPRGRQRIQVMVTLPPELRKRVEQLGKAEKRSMTSICRRMVVDALERIEPPKTTRPKGARI</sequence>
<protein>
    <submittedName>
        <fullName evidence="1">Uncharacterized protein</fullName>
    </submittedName>
</protein>
<proteinExistence type="predicted"/>
<dbReference type="InterPro" id="IPR013321">
    <property type="entry name" value="Arc_rbn_hlx_hlx"/>
</dbReference>
<dbReference type="InterPro" id="IPR010985">
    <property type="entry name" value="Ribbon_hlx_hlx"/>
</dbReference>
<evidence type="ECO:0000313" key="1">
    <source>
        <dbReference type="EMBL" id="MBE8717073.1"/>
    </source>
</evidence>
<evidence type="ECO:0000313" key="2">
    <source>
        <dbReference type="Proteomes" id="UP000652567"/>
    </source>
</evidence>
<organism evidence="1 2">
    <name type="scientific">Cellvibrio polysaccharolyticus</name>
    <dbReference type="NCBI Taxonomy" id="2082724"/>
    <lineage>
        <taxon>Bacteria</taxon>
        <taxon>Pseudomonadati</taxon>
        <taxon>Pseudomonadota</taxon>
        <taxon>Gammaproteobacteria</taxon>
        <taxon>Cellvibrionales</taxon>
        <taxon>Cellvibrionaceae</taxon>
        <taxon>Cellvibrio</taxon>
    </lineage>
</organism>
<dbReference type="GO" id="GO:0006355">
    <property type="term" value="P:regulation of DNA-templated transcription"/>
    <property type="evidence" value="ECO:0007669"/>
    <property type="project" value="InterPro"/>
</dbReference>
<comment type="caution">
    <text evidence="1">The sequence shown here is derived from an EMBL/GenBank/DDBJ whole genome shotgun (WGS) entry which is preliminary data.</text>
</comment>